<dbReference type="Pfam" id="PF00440">
    <property type="entry name" value="TetR_N"/>
    <property type="match status" value="1"/>
</dbReference>
<dbReference type="AlphaFoldDB" id="A0A239IA71"/>
<evidence type="ECO:0000256" key="2">
    <source>
        <dbReference type="ARBA" id="ARBA00023125"/>
    </source>
</evidence>
<evidence type="ECO:0000256" key="3">
    <source>
        <dbReference type="ARBA" id="ARBA00023163"/>
    </source>
</evidence>
<evidence type="ECO:0000256" key="5">
    <source>
        <dbReference type="SAM" id="MobiDB-lite"/>
    </source>
</evidence>
<sequence length="237" mass="24478">MRTSRTRHGGDTGNGDGPGGGLGGGPGGSPGGSPGGGSSGGGRQWARADATRHALLSAAQQVFADRGYADAGIAEIVERSGISVGSLYHHYGGKAGLYVALWEDLSAEQEASAAQAVSAARKDGESDPIALFTAGARAYLRVCWERREAARLFLAGEGPSGSSLMRRSRAQHWIAQNTKLLRGPASGEPAGRADQVLSLVLTTVIGEAGREIATAESEDEAAEIIDEVCRILIRLAR</sequence>
<keyword evidence="1" id="KW-0805">Transcription regulation</keyword>
<dbReference type="Gene3D" id="1.10.357.10">
    <property type="entry name" value="Tetracycline Repressor, domain 2"/>
    <property type="match status" value="1"/>
</dbReference>
<evidence type="ECO:0000313" key="8">
    <source>
        <dbReference type="Proteomes" id="UP000198318"/>
    </source>
</evidence>
<feature type="domain" description="HTH tetR-type" evidence="6">
    <location>
        <begin position="49"/>
        <end position="109"/>
    </location>
</feature>
<keyword evidence="3" id="KW-0804">Transcription</keyword>
<evidence type="ECO:0000313" key="7">
    <source>
        <dbReference type="EMBL" id="SNS90520.1"/>
    </source>
</evidence>
<feature type="DNA-binding region" description="H-T-H motif" evidence="4">
    <location>
        <begin position="72"/>
        <end position="91"/>
    </location>
</feature>
<dbReference type="InterPro" id="IPR050109">
    <property type="entry name" value="HTH-type_TetR-like_transc_reg"/>
</dbReference>
<dbReference type="Proteomes" id="UP000198318">
    <property type="component" value="Unassembled WGS sequence"/>
</dbReference>
<feature type="compositionally biased region" description="Gly residues" evidence="5">
    <location>
        <begin position="11"/>
        <end position="43"/>
    </location>
</feature>
<dbReference type="InterPro" id="IPR009057">
    <property type="entry name" value="Homeodomain-like_sf"/>
</dbReference>
<keyword evidence="8" id="KW-1185">Reference proteome</keyword>
<organism evidence="7 8">
    <name type="scientific">Actinomadura meyerae</name>
    <dbReference type="NCBI Taxonomy" id="240840"/>
    <lineage>
        <taxon>Bacteria</taxon>
        <taxon>Bacillati</taxon>
        <taxon>Actinomycetota</taxon>
        <taxon>Actinomycetes</taxon>
        <taxon>Streptosporangiales</taxon>
        <taxon>Thermomonosporaceae</taxon>
        <taxon>Actinomadura</taxon>
    </lineage>
</organism>
<reference evidence="7 8" key="1">
    <citation type="submission" date="2017-06" db="EMBL/GenBank/DDBJ databases">
        <authorList>
            <person name="Kim H.J."/>
            <person name="Triplett B.A."/>
        </authorList>
    </citation>
    <scope>NUCLEOTIDE SEQUENCE [LARGE SCALE GENOMIC DNA]</scope>
    <source>
        <strain evidence="7 8">DSM 44715</strain>
    </source>
</reference>
<protein>
    <submittedName>
        <fullName evidence="7">Transcriptional regulator, TetR family</fullName>
    </submittedName>
</protein>
<dbReference type="InterPro" id="IPR001647">
    <property type="entry name" value="HTH_TetR"/>
</dbReference>
<dbReference type="EMBL" id="FZOR01000012">
    <property type="protein sequence ID" value="SNS90520.1"/>
    <property type="molecule type" value="Genomic_DNA"/>
</dbReference>
<dbReference type="SUPFAM" id="SSF46689">
    <property type="entry name" value="Homeodomain-like"/>
    <property type="match status" value="1"/>
</dbReference>
<evidence type="ECO:0000259" key="6">
    <source>
        <dbReference type="PROSITE" id="PS50977"/>
    </source>
</evidence>
<dbReference type="PROSITE" id="PS50977">
    <property type="entry name" value="HTH_TETR_2"/>
    <property type="match status" value="1"/>
</dbReference>
<feature type="region of interest" description="Disordered" evidence="5">
    <location>
        <begin position="1"/>
        <end position="46"/>
    </location>
</feature>
<gene>
    <name evidence="7" type="ORF">SAMN05443665_101237</name>
</gene>
<accession>A0A239IA71</accession>
<dbReference type="GO" id="GO:0003700">
    <property type="term" value="F:DNA-binding transcription factor activity"/>
    <property type="evidence" value="ECO:0007669"/>
    <property type="project" value="TreeGrafter"/>
</dbReference>
<dbReference type="PANTHER" id="PTHR30055">
    <property type="entry name" value="HTH-TYPE TRANSCRIPTIONAL REGULATOR RUTR"/>
    <property type="match status" value="1"/>
</dbReference>
<dbReference type="RefSeq" id="WP_089326543.1">
    <property type="nucleotide sequence ID" value="NZ_FZOR01000012.1"/>
</dbReference>
<evidence type="ECO:0000256" key="4">
    <source>
        <dbReference type="PROSITE-ProRule" id="PRU00335"/>
    </source>
</evidence>
<proteinExistence type="predicted"/>
<dbReference type="PANTHER" id="PTHR30055:SF234">
    <property type="entry name" value="HTH-TYPE TRANSCRIPTIONAL REGULATOR BETI"/>
    <property type="match status" value="1"/>
</dbReference>
<dbReference type="PRINTS" id="PR00455">
    <property type="entry name" value="HTHTETR"/>
</dbReference>
<name>A0A239IA71_9ACTN</name>
<evidence type="ECO:0000256" key="1">
    <source>
        <dbReference type="ARBA" id="ARBA00023015"/>
    </source>
</evidence>
<dbReference type="OrthoDB" id="3213419at2"/>
<keyword evidence="2 4" id="KW-0238">DNA-binding</keyword>
<dbReference type="GO" id="GO:0000976">
    <property type="term" value="F:transcription cis-regulatory region binding"/>
    <property type="evidence" value="ECO:0007669"/>
    <property type="project" value="TreeGrafter"/>
</dbReference>